<reference evidence="2" key="2">
    <citation type="submission" date="2018-02" db="UniProtKB">
        <authorList>
            <consortium name="EnsemblPlants"/>
        </authorList>
    </citation>
    <scope>IDENTIFICATION</scope>
    <source>
        <strain evidence="2">Williams 82</strain>
    </source>
</reference>
<accession>A0A0R0K3C6</accession>
<protein>
    <submittedName>
        <fullName evidence="1 2">Uncharacterized protein</fullName>
    </submittedName>
</protein>
<dbReference type="InParanoid" id="A0A0R0K3C6"/>
<dbReference type="Gramene" id="KRH59307">
    <property type="protein sequence ID" value="KRH59307"/>
    <property type="gene ID" value="GLYMA_05G176800"/>
</dbReference>
<gene>
    <name evidence="1" type="ORF">GLYMA_05G176800</name>
</gene>
<dbReference type="PANTHER" id="PTHR34892:SF2">
    <property type="entry name" value="VACUOLAR ATP SYNTHASE CATALYTIC SUBUNIT-RELATED _ V-ATPASE-RELATED _ VACUOLAR PROTON PUMP-LIKE PROTEIN"/>
    <property type="match status" value="1"/>
</dbReference>
<dbReference type="EnsemblPlants" id="KRH59307">
    <property type="protein sequence ID" value="KRH59307"/>
    <property type="gene ID" value="GLYMA_05G176800"/>
</dbReference>
<evidence type="ECO:0000313" key="2">
    <source>
        <dbReference type="EnsemblPlants" id="KRH59307"/>
    </source>
</evidence>
<dbReference type="OrthoDB" id="1669972at2759"/>
<evidence type="ECO:0000313" key="1">
    <source>
        <dbReference type="EMBL" id="KRH59307.1"/>
    </source>
</evidence>
<reference evidence="1" key="3">
    <citation type="submission" date="2018-07" db="EMBL/GenBank/DDBJ databases">
        <title>WGS assembly of Glycine max.</title>
        <authorList>
            <person name="Schmutz J."/>
            <person name="Cannon S."/>
            <person name="Schlueter J."/>
            <person name="Ma J."/>
            <person name="Mitros T."/>
            <person name="Nelson W."/>
            <person name="Hyten D."/>
            <person name="Song Q."/>
            <person name="Thelen J."/>
            <person name="Cheng J."/>
            <person name="Xu D."/>
            <person name="Hellsten U."/>
            <person name="May G."/>
            <person name="Yu Y."/>
            <person name="Sakurai T."/>
            <person name="Umezawa T."/>
            <person name="Bhattacharyya M."/>
            <person name="Sandhu D."/>
            <person name="Valliyodan B."/>
            <person name="Lindquist E."/>
            <person name="Peto M."/>
            <person name="Grant D."/>
            <person name="Shu S."/>
            <person name="Goodstein D."/>
            <person name="Barry K."/>
            <person name="Futrell-Griggs M."/>
            <person name="Abernathy B."/>
            <person name="Du J."/>
            <person name="Tian Z."/>
            <person name="Zhu L."/>
            <person name="Gill N."/>
            <person name="Joshi T."/>
            <person name="Libault M."/>
            <person name="Sethuraman A."/>
            <person name="Zhang X."/>
            <person name="Shinozaki K."/>
            <person name="Nguyen H."/>
            <person name="Wing R."/>
            <person name="Cregan P."/>
            <person name="Specht J."/>
            <person name="Grimwood J."/>
            <person name="Rokhsar D."/>
            <person name="Stacey G."/>
            <person name="Shoemaker R."/>
            <person name="Jackson S."/>
        </authorList>
    </citation>
    <scope>NUCLEOTIDE SEQUENCE</scope>
    <source>
        <tissue evidence="1">Callus</tissue>
    </source>
</reference>
<dbReference type="PANTHER" id="PTHR34892">
    <property type="entry name" value="VACUOLAR ATP SYNTHASE CATALYTIC SUBUNIT-RELATED / V-ATPASE-RELATED / VACUOLAR PROTON PUMP-LIKE PROTEIN"/>
    <property type="match status" value="1"/>
</dbReference>
<dbReference type="Proteomes" id="UP000008827">
    <property type="component" value="Chromosome 5"/>
</dbReference>
<keyword evidence="3" id="KW-1185">Reference proteome</keyword>
<sequence length="72" mass="8189">MPVQYCNAWTTNESIASYCSRPSPQKINLLSCEPMTHISDIKRIRTDTTFDLSQKAEKGWSQKYDKCEVGAS</sequence>
<reference evidence="1 2" key="1">
    <citation type="journal article" date="2010" name="Nature">
        <title>Genome sequence of the palaeopolyploid soybean.</title>
        <authorList>
            <person name="Schmutz J."/>
            <person name="Cannon S.B."/>
            <person name="Schlueter J."/>
            <person name="Ma J."/>
            <person name="Mitros T."/>
            <person name="Nelson W."/>
            <person name="Hyten D.L."/>
            <person name="Song Q."/>
            <person name="Thelen J.J."/>
            <person name="Cheng J."/>
            <person name="Xu D."/>
            <person name="Hellsten U."/>
            <person name="May G.D."/>
            <person name="Yu Y."/>
            <person name="Sakurai T."/>
            <person name="Umezawa T."/>
            <person name="Bhattacharyya M.K."/>
            <person name="Sandhu D."/>
            <person name="Valliyodan B."/>
            <person name="Lindquist E."/>
            <person name="Peto M."/>
            <person name="Grant D."/>
            <person name="Shu S."/>
            <person name="Goodstein D."/>
            <person name="Barry K."/>
            <person name="Futrell-Griggs M."/>
            <person name="Abernathy B."/>
            <person name="Du J."/>
            <person name="Tian Z."/>
            <person name="Zhu L."/>
            <person name="Gill N."/>
            <person name="Joshi T."/>
            <person name="Libault M."/>
            <person name="Sethuraman A."/>
            <person name="Zhang X.-C."/>
            <person name="Shinozaki K."/>
            <person name="Nguyen H.T."/>
            <person name="Wing R.A."/>
            <person name="Cregan P."/>
            <person name="Specht J."/>
            <person name="Grimwood J."/>
            <person name="Rokhsar D."/>
            <person name="Stacey G."/>
            <person name="Shoemaker R.C."/>
            <person name="Jackson S.A."/>
        </authorList>
    </citation>
    <scope>NUCLEOTIDE SEQUENCE [LARGE SCALE GENOMIC DNA]</scope>
    <source>
        <strain evidence="2">cv. Williams 82</strain>
        <tissue evidence="1">Callus</tissue>
    </source>
</reference>
<dbReference type="AlphaFoldDB" id="A0A0R0K3C6"/>
<dbReference type="EMBL" id="CM000838">
    <property type="protein sequence ID" value="KRH59307.1"/>
    <property type="molecule type" value="Genomic_DNA"/>
</dbReference>
<evidence type="ECO:0000313" key="3">
    <source>
        <dbReference type="Proteomes" id="UP000008827"/>
    </source>
</evidence>
<name>A0A0R0K3C6_SOYBN</name>
<organism evidence="1">
    <name type="scientific">Glycine max</name>
    <name type="common">Soybean</name>
    <name type="synonym">Glycine hispida</name>
    <dbReference type="NCBI Taxonomy" id="3847"/>
    <lineage>
        <taxon>Eukaryota</taxon>
        <taxon>Viridiplantae</taxon>
        <taxon>Streptophyta</taxon>
        <taxon>Embryophyta</taxon>
        <taxon>Tracheophyta</taxon>
        <taxon>Spermatophyta</taxon>
        <taxon>Magnoliopsida</taxon>
        <taxon>eudicotyledons</taxon>
        <taxon>Gunneridae</taxon>
        <taxon>Pentapetalae</taxon>
        <taxon>rosids</taxon>
        <taxon>fabids</taxon>
        <taxon>Fabales</taxon>
        <taxon>Fabaceae</taxon>
        <taxon>Papilionoideae</taxon>
        <taxon>50 kb inversion clade</taxon>
        <taxon>NPAAA clade</taxon>
        <taxon>indigoferoid/millettioid clade</taxon>
        <taxon>Phaseoleae</taxon>
        <taxon>Glycine</taxon>
        <taxon>Glycine subgen. Soja</taxon>
    </lineage>
</organism>
<proteinExistence type="predicted"/>